<dbReference type="AlphaFoldDB" id="A0A5C6SFE0"/>
<proteinExistence type="predicted"/>
<dbReference type="PANTHER" id="PTHR28037:SF1">
    <property type="entry name" value="ALCOHOL O-ACETYLTRANSFERASE 1-RELATED"/>
    <property type="match status" value="1"/>
</dbReference>
<dbReference type="PANTHER" id="PTHR28037">
    <property type="entry name" value="ALCOHOL O-ACETYLTRANSFERASE 1-RELATED"/>
    <property type="match status" value="1"/>
</dbReference>
<accession>A0A5C6SFE0</accession>
<dbReference type="InterPro" id="IPR052058">
    <property type="entry name" value="Alcohol_O-acetyltransferase"/>
</dbReference>
<reference evidence="1 2" key="1">
    <citation type="submission" date="2019-07" db="EMBL/GenBank/DDBJ databases">
        <title>The First High-Quality Draft Genome Sequence of the Causal Agent of the Current Panama Disease Epidemic.</title>
        <authorList>
            <person name="Warmington R.J."/>
            <person name="Kay W."/>
            <person name="Jeffries A."/>
            <person name="Bebber D."/>
            <person name="Moore K."/>
            <person name="Studholme D.J."/>
        </authorList>
    </citation>
    <scope>NUCLEOTIDE SEQUENCE [LARGE SCALE GENOMIC DNA]</scope>
    <source>
        <strain evidence="1 2">TR4</strain>
    </source>
</reference>
<comment type="caution">
    <text evidence="1">The sequence shown here is derived from an EMBL/GenBank/DDBJ whole genome shotgun (WGS) entry which is preliminary data.</text>
</comment>
<protein>
    <recommendedName>
        <fullName evidence="3">Alcohol acetyltransferase FCK4</fullName>
    </recommendedName>
</protein>
<gene>
    <name evidence="1" type="ORF">FocTR4_00012297</name>
</gene>
<sequence length="325" mass="36389">LRLDRIDLNSHVEWKTVPESEDYDRVRQDTLELQVNNNYTHLEARPQWRSVILRSAESKFIDIVAAWDHTASDGKGERHVASTKLYCTGLLHALALVSLATRLPETKAQAFESGTPVCLRQFHRPGSYKLDVERTAFNCITYWSYIFDQNVVAKVRKQVRNVKHKPESHMDLEATAWSAAQELRQGIFENLNSGTKNDIIGLVKLIRDWRSYLAGLSKNRTHALEVSNLGVMEVKEGSEGEEAAERCGWEVDRAIFIQAAAISGPALTLSVVSVKGKALTMTCCWQVGVVEEDLARGFSEDIGTWLNSLGNTGTFDIGRGEKPSE</sequence>
<evidence type="ECO:0000313" key="2">
    <source>
        <dbReference type="Proteomes" id="UP000321331"/>
    </source>
</evidence>
<dbReference type="Proteomes" id="UP000321331">
    <property type="component" value="Unassembled WGS sequence"/>
</dbReference>
<organism evidence="1 2">
    <name type="scientific">Fusarium oxysporum f. sp. cubense</name>
    <dbReference type="NCBI Taxonomy" id="61366"/>
    <lineage>
        <taxon>Eukaryota</taxon>
        <taxon>Fungi</taxon>
        <taxon>Dikarya</taxon>
        <taxon>Ascomycota</taxon>
        <taxon>Pezizomycotina</taxon>
        <taxon>Sordariomycetes</taxon>
        <taxon>Hypocreomycetidae</taxon>
        <taxon>Hypocreales</taxon>
        <taxon>Nectriaceae</taxon>
        <taxon>Fusarium</taxon>
        <taxon>Fusarium oxysporum species complex</taxon>
    </lineage>
</organism>
<name>A0A5C6SFE0_FUSOC</name>
<feature type="non-terminal residue" evidence="1">
    <location>
        <position position="1"/>
    </location>
</feature>
<dbReference type="GO" id="GO:0008080">
    <property type="term" value="F:N-acetyltransferase activity"/>
    <property type="evidence" value="ECO:0007669"/>
    <property type="project" value="TreeGrafter"/>
</dbReference>
<evidence type="ECO:0000313" key="1">
    <source>
        <dbReference type="EMBL" id="TXB96767.1"/>
    </source>
</evidence>
<evidence type="ECO:0008006" key="3">
    <source>
        <dbReference type="Google" id="ProtNLM"/>
    </source>
</evidence>
<dbReference type="EMBL" id="VMNF01000014">
    <property type="protein sequence ID" value="TXB96767.1"/>
    <property type="molecule type" value="Genomic_DNA"/>
</dbReference>